<comment type="caution">
    <text evidence="2">The sequence shown here is derived from an EMBL/GenBank/DDBJ whole genome shotgun (WGS) entry which is preliminary data.</text>
</comment>
<proteinExistence type="predicted"/>
<evidence type="ECO:0000313" key="3">
    <source>
        <dbReference type="Proteomes" id="UP001064489"/>
    </source>
</evidence>
<dbReference type="AlphaFoldDB" id="A0AAD5NF79"/>
<evidence type="ECO:0000313" key="2">
    <source>
        <dbReference type="EMBL" id="KAI9153440.1"/>
    </source>
</evidence>
<evidence type="ECO:0000256" key="1">
    <source>
        <dbReference type="SAM" id="MobiDB-lite"/>
    </source>
</evidence>
<dbReference type="Proteomes" id="UP001064489">
    <property type="component" value="Chromosome 11"/>
</dbReference>
<reference evidence="2" key="2">
    <citation type="submission" date="2023-02" db="EMBL/GenBank/DDBJ databases">
        <authorList>
            <person name="Swenson N.G."/>
            <person name="Wegrzyn J.L."/>
            <person name="Mcevoy S.L."/>
        </authorList>
    </citation>
    <scope>NUCLEOTIDE SEQUENCE</scope>
    <source>
        <strain evidence="2">91603</strain>
        <tissue evidence="2">Leaf</tissue>
    </source>
</reference>
<protein>
    <submittedName>
        <fullName evidence="2">Uncharacterized protein</fullName>
    </submittedName>
</protein>
<name>A0AAD5NF79_ACENE</name>
<accession>A0AAD5NF79</accession>
<organism evidence="2 3">
    <name type="scientific">Acer negundo</name>
    <name type="common">Box elder</name>
    <dbReference type="NCBI Taxonomy" id="4023"/>
    <lineage>
        <taxon>Eukaryota</taxon>
        <taxon>Viridiplantae</taxon>
        <taxon>Streptophyta</taxon>
        <taxon>Embryophyta</taxon>
        <taxon>Tracheophyta</taxon>
        <taxon>Spermatophyta</taxon>
        <taxon>Magnoliopsida</taxon>
        <taxon>eudicotyledons</taxon>
        <taxon>Gunneridae</taxon>
        <taxon>Pentapetalae</taxon>
        <taxon>rosids</taxon>
        <taxon>malvids</taxon>
        <taxon>Sapindales</taxon>
        <taxon>Sapindaceae</taxon>
        <taxon>Hippocastanoideae</taxon>
        <taxon>Acereae</taxon>
        <taxon>Acer</taxon>
    </lineage>
</organism>
<keyword evidence="3" id="KW-1185">Reference proteome</keyword>
<dbReference type="EMBL" id="JAJSOW010000108">
    <property type="protein sequence ID" value="KAI9153440.1"/>
    <property type="molecule type" value="Genomic_DNA"/>
</dbReference>
<sequence length="200" mass="22139">MVNWGRKWNHNKGYRTRRSLYGNGGNWRSSNQEVEGRDGGRNFDMSPVEAGTSGKDVILVNVTNGKEVVIVHEKGMNPDYLGPNDDSARPILQELIEEETSLFKRVLVEQKCGPSDNYVDLKLQDIQVVANSPAGTWKERARNNQCGFEPVSDGSILGKKKSRSINGKDSSSSKKQRYVSPAVDSVDAVVEERLAGGRTQ</sequence>
<feature type="region of interest" description="Disordered" evidence="1">
    <location>
        <begin position="148"/>
        <end position="183"/>
    </location>
</feature>
<reference evidence="2" key="1">
    <citation type="journal article" date="2022" name="Plant J.">
        <title>Strategies of tolerance reflected in two North American maple genomes.</title>
        <authorList>
            <person name="McEvoy S.L."/>
            <person name="Sezen U.U."/>
            <person name="Trouern-Trend A."/>
            <person name="McMahon S.M."/>
            <person name="Schaberg P.G."/>
            <person name="Yang J."/>
            <person name="Wegrzyn J.L."/>
            <person name="Swenson N.G."/>
        </authorList>
    </citation>
    <scope>NUCLEOTIDE SEQUENCE</scope>
    <source>
        <strain evidence="2">91603</strain>
    </source>
</reference>
<gene>
    <name evidence="2" type="ORF">LWI28_011464</name>
</gene>
<feature type="region of interest" description="Disordered" evidence="1">
    <location>
        <begin position="19"/>
        <end position="49"/>
    </location>
</feature>